<dbReference type="Pfam" id="PF09335">
    <property type="entry name" value="VTT_dom"/>
    <property type="match status" value="1"/>
</dbReference>
<evidence type="ECO:0000256" key="2">
    <source>
        <dbReference type="ARBA" id="ARBA00010792"/>
    </source>
</evidence>
<accession>A0AAE7B6Z0</accession>
<keyword evidence="3 7" id="KW-1003">Cell membrane</keyword>
<keyword evidence="6 7" id="KW-0472">Membrane</keyword>
<evidence type="ECO:0000313" key="9">
    <source>
        <dbReference type="EMBL" id="QKF66508.1"/>
    </source>
</evidence>
<keyword evidence="5 7" id="KW-1133">Transmembrane helix</keyword>
<dbReference type="PANTHER" id="PTHR30353:SF15">
    <property type="entry name" value="INNER MEMBRANE PROTEIN YABI"/>
    <property type="match status" value="1"/>
</dbReference>
<feature type="domain" description="VTT" evidence="8">
    <location>
        <begin position="67"/>
        <end position="181"/>
    </location>
</feature>
<feature type="transmembrane region" description="Helical" evidence="7">
    <location>
        <begin position="81"/>
        <end position="102"/>
    </location>
</feature>
<evidence type="ECO:0000256" key="4">
    <source>
        <dbReference type="ARBA" id="ARBA00022692"/>
    </source>
</evidence>
<reference evidence="9 10" key="1">
    <citation type="submission" date="2020-05" db="EMBL/GenBank/DDBJ databases">
        <title>Complete genome sequencing of Campylobacter and Arcobacter type strains.</title>
        <authorList>
            <person name="Miller W.G."/>
            <person name="Yee E."/>
        </authorList>
    </citation>
    <scope>NUCLEOTIDE SEQUENCE [LARGE SCALE GENOMIC DNA]</scope>
    <source>
        <strain evidence="9 10">LMG 26156</strain>
    </source>
</reference>
<evidence type="ECO:0000256" key="3">
    <source>
        <dbReference type="ARBA" id="ARBA00022475"/>
    </source>
</evidence>
<dbReference type="KEGG" id="avp:AVENP_0949"/>
<organism evidence="9 10">
    <name type="scientific">Arcobacter venerupis</name>
    <dbReference type="NCBI Taxonomy" id="1054033"/>
    <lineage>
        <taxon>Bacteria</taxon>
        <taxon>Pseudomonadati</taxon>
        <taxon>Campylobacterota</taxon>
        <taxon>Epsilonproteobacteria</taxon>
        <taxon>Campylobacterales</taxon>
        <taxon>Arcobacteraceae</taxon>
        <taxon>Arcobacter</taxon>
    </lineage>
</organism>
<comment type="similarity">
    <text evidence="2 7">Belongs to the DedA family.</text>
</comment>
<dbReference type="GO" id="GO:0005886">
    <property type="term" value="C:plasma membrane"/>
    <property type="evidence" value="ECO:0007669"/>
    <property type="project" value="UniProtKB-SubCell"/>
</dbReference>
<feature type="transmembrane region" description="Helical" evidence="7">
    <location>
        <begin position="12"/>
        <end position="32"/>
    </location>
</feature>
<protein>
    <submittedName>
        <fullName evidence="9">DedA family membrane protein, type I (SNARE domain)</fullName>
    </submittedName>
</protein>
<evidence type="ECO:0000313" key="10">
    <source>
        <dbReference type="Proteomes" id="UP000503482"/>
    </source>
</evidence>
<dbReference type="Proteomes" id="UP000503482">
    <property type="component" value="Chromosome"/>
</dbReference>
<feature type="transmembrane region" description="Helical" evidence="7">
    <location>
        <begin position="200"/>
        <end position="218"/>
    </location>
</feature>
<gene>
    <name evidence="9" type="ORF">AVENP_0949</name>
</gene>
<dbReference type="EMBL" id="CP053840">
    <property type="protein sequence ID" value="QKF66508.1"/>
    <property type="molecule type" value="Genomic_DNA"/>
</dbReference>
<evidence type="ECO:0000256" key="7">
    <source>
        <dbReference type="RuleBase" id="RU367016"/>
    </source>
</evidence>
<evidence type="ECO:0000256" key="5">
    <source>
        <dbReference type="ARBA" id="ARBA00022989"/>
    </source>
</evidence>
<evidence type="ECO:0000256" key="6">
    <source>
        <dbReference type="ARBA" id="ARBA00023136"/>
    </source>
</evidence>
<dbReference type="RefSeq" id="WP_128360296.1">
    <property type="nucleotide sequence ID" value="NZ_CP053840.1"/>
</dbReference>
<dbReference type="InterPro" id="IPR032816">
    <property type="entry name" value="VTT_dom"/>
</dbReference>
<sequence>MKELFRKIQPHSGKILASFLLIFFIFLVYNLYQAPVVGIEEKFVYLLKKYGYIILFIWSMLEGEAGLVMAGLLSHAGDMNLYIAIFVAGLGGFAGDQVYFYIGRFNKSYVHKKFRGQRRKFAFAHLLLKKHGWPIIFVQRYMYGMRTIIPISIGLTRYSARMFAFINLLSAWCWAALTIVPVWYFGDEILVVLEWAKEHWYLAISIALVLGGSIVYYFNKATKKVEKGSKNENQFD</sequence>
<evidence type="ECO:0000259" key="8">
    <source>
        <dbReference type="Pfam" id="PF09335"/>
    </source>
</evidence>
<keyword evidence="4 7" id="KW-0812">Transmembrane</keyword>
<keyword evidence="10" id="KW-1185">Reference proteome</keyword>
<dbReference type="PANTHER" id="PTHR30353">
    <property type="entry name" value="INNER MEMBRANE PROTEIN DEDA-RELATED"/>
    <property type="match status" value="1"/>
</dbReference>
<evidence type="ECO:0000256" key="1">
    <source>
        <dbReference type="ARBA" id="ARBA00004651"/>
    </source>
</evidence>
<feature type="transmembrane region" description="Helical" evidence="7">
    <location>
        <begin position="164"/>
        <end position="185"/>
    </location>
</feature>
<dbReference type="AlphaFoldDB" id="A0AAE7B6Z0"/>
<name>A0AAE7B6Z0_9BACT</name>
<dbReference type="InterPro" id="IPR032818">
    <property type="entry name" value="DedA-like"/>
</dbReference>
<proteinExistence type="inferred from homology"/>
<comment type="subcellular location">
    <subcellularLocation>
        <location evidence="1 7">Cell membrane</location>
        <topology evidence="1 7">Multi-pass membrane protein</topology>
    </subcellularLocation>
</comment>